<dbReference type="CDD" id="cd12108">
    <property type="entry name" value="Hr-like"/>
    <property type="match status" value="1"/>
</dbReference>
<dbReference type="Pfam" id="PF01814">
    <property type="entry name" value="Hemerythrin"/>
    <property type="match status" value="1"/>
</dbReference>
<dbReference type="InterPro" id="IPR053206">
    <property type="entry name" value="Dimeric_xanthone_biosynth"/>
</dbReference>
<dbReference type="Gene3D" id="1.20.120.520">
    <property type="entry name" value="nmb1532 protein domain like"/>
    <property type="match status" value="1"/>
</dbReference>
<proteinExistence type="predicted"/>
<accession>A0A4R0K6M7</accession>
<dbReference type="AlphaFoldDB" id="A0A4R0K6M7"/>
<keyword evidence="3" id="KW-1185">Reference proteome</keyword>
<dbReference type="RefSeq" id="WP_131512572.1">
    <property type="nucleotide sequence ID" value="NZ_SJKD01000001.1"/>
</dbReference>
<feature type="domain" description="Hemerythrin-like" evidence="1">
    <location>
        <begin position="16"/>
        <end position="148"/>
    </location>
</feature>
<dbReference type="EMBL" id="SJKD01000001">
    <property type="protein sequence ID" value="TCC53656.1"/>
    <property type="molecule type" value="Genomic_DNA"/>
</dbReference>
<name>A0A4R0K6M7_9ACTN</name>
<evidence type="ECO:0000313" key="2">
    <source>
        <dbReference type="EMBL" id="TCC53656.1"/>
    </source>
</evidence>
<dbReference type="PANTHER" id="PTHR38048:SF1">
    <property type="entry name" value="HEMERYTHRIN-LIKE DOMAIN-CONTAINING PROTEIN"/>
    <property type="match status" value="1"/>
</dbReference>
<protein>
    <submittedName>
        <fullName evidence="2">Hemerythrin domain-containing protein</fullName>
    </submittedName>
</protein>
<organism evidence="2 3">
    <name type="scientific">Kribbella capetownensis</name>
    <dbReference type="NCBI Taxonomy" id="1572659"/>
    <lineage>
        <taxon>Bacteria</taxon>
        <taxon>Bacillati</taxon>
        <taxon>Actinomycetota</taxon>
        <taxon>Actinomycetes</taxon>
        <taxon>Propionibacteriales</taxon>
        <taxon>Kribbellaceae</taxon>
        <taxon>Kribbella</taxon>
    </lineage>
</organism>
<dbReference type="OrthoDB" id="5197650at2"/>
<gene>
    <name evidence="2" type="ORF">E0H75_08220</name>
</gene>
<dbReference type="Proteomes" id="UP000293342">
    <property type="component" value="Unassembled WGS sequence"/>
</dbReference>
<comment type="caution">
    <text evidence="2">The sequence shown here is derived from an EMBL/GenBank/DDBJ whole genome shotgun (WGS) entry which is preliminary data.</text>
</comment>
<dbReference type="PANTHER" id="PTHR38048">
    <property type="entry name" value="EXPRESSED PROTEIN"/>
    <property type="match status" value="1"/>
</dbReference>
<evidence type="ECO:0000259" key="1">
    <source>
        <dbReference type="Pfam" id="PF01814"/>
    </source>
</evidence>
<reference evidence="2 3" key="1">
    <citation type="submission" date="2019-02" db="EMBL/GenBank/DDBJ databases">
        <title>Kribbella capetownensis sp. nov. and Kribbella speibonae sp. nov., isolated from soil.</title>
        <authorList>
            <person name="Curtis S.M."/>
            <person name="Norton I."/>
            <person name="Everest G.J."/>
            <person name="Meyers P.R."/>
        </authorList>
    </citation>
    <scope>NUCLEOTIDE SEQUENCE [LARGE SCALE GENOMIC DNA]</scope>
    <source>
        <strain evidence="2 3">YM53</strain>
    </source>
</reference>
<dbReference type="InterPro" id="IPR012312">
    <property type="entry name" value="Hemerythrin-like"/>
</dbReference>
<evidence type="ECO:0000313" key="3">
    <source>
        <dbReference type="Proteomes" id="UP000293342"/>
    </source>
</evidence>
<sequence>MTAPELPTGVIDTRDMVVVHIYMRREFRLAPGLVRAVEDGDTRRAGTVCAHLEFLTTTLHHHHTGEDRLLWPKLLERVPEELAPIVHLMEAQHERVAAVLEGIERVRPQWRSSARPAERDELARLLDELYVSLSEHLDAEEERLLPIAARTVTMAEWLQLGEEGVKDNRKQDLPLILGMIQYEGDPEVVAEIVSHTPWLIRSFVPMLSRRAFRKHALAVHGTATP</sequence>